<dbReference type="SUPFAM" id="SSF47459">
    <property type="entry name" value="HLH, helix-loop-helix DNA-binding domain"/>
    <property type="match status" value="1"/>
</dbReference>
<dbReference type="EMBL" id="JH817310">
    <property type="protein sequence ID" value="EKC31212.1"/>
    <property type="molecule type" value="Genomic_DNA"/>
</dbReference>
<evidence type="ECO:0000313" key="5">
    <source>
        <dbReference type="EMBL" id="EKC31212.1"/>
    </source>
</evidence>
<evidence type="ECO:0000256" key="3">
    <source>
        <dbReference type="SAM" id="Coils"/>
    </source>
</evidence>
<feature type="compositionally biased region" description="Low complexity" evidence="4">
    <location>
        <begin position="325"/>
        <end position="336"/>
    </location>
</feature>
<accession>K1Q3V3</accession>
<dbReference type="AlphaFoldDB" id="K1Q3V3"/>
<dbReference type="HOGENOM" id="CLU_052560_0_0_1"/>
<comment type="subunit">
    <text evidence="2">Efficient DNA binding requires dimerization with another bHLH protein.</text>
</comment>
<dbReference type="SMART" id="SM00353">
    <property type="entry name" value="HLH"/>
    <property type="match status" value="1"/>
</dbReference>
<feature type="coiled-coil region" evidence="3">
    <location>
        <begin position="387"/>
        <end position="428"/>
    </location>
</feature>
<dbReference type="GO" id="GO:0046983">
    <property type="term" value="F:protein dimerization activity"/>
    <property type="evidence" value="ECO:0007669"/>
    <property type="project" value="InterPro"/>
</dbReference>
<dbReference type="Gene3D" id="4.10.280.10">
    <property type="entry name" value="Helix-loop-helix DNA-binding domain"/>
    <property type="match status" value="1"/>
</dbReference>
<feature type="region of interest" description="Disordered" evidence="4">
    <location>
        <begin position="287"/>
        <end position="354"/>
    </location>
</feature>
<name>K1Q3V3_MAGGI</name>
<organism evidence="5">
    <name type="scientific">Magallana gigas</name>
    <name type="common">Pacific oyster</name>
    <name type="synonym">Crassostrea gigas</name>
    <dbReference type="NCBI Taxonomy" id="29159"/>
    <lineage>
        <taxon>Eukaryota</taxon>
        <taxon>Metazoa</taxon>
        <taxon>Spiralia</taxon>
        <taxon>Lophotrochozoa</taxon>
        <taxon>Mollusca</taxon>
        <taxon>Bivalvia</taxon>
        <taxon>Autobranchia</taxon>
        <taxon>Pteriomorphia</taxon>
        <taxon>Ostreida</taxon>
        <taxon>Ostreoidea</taxon>
        <taxon>Ostreidae</taxon>
        <taxon>Magallana</taxon>
    </lineage>
</organism>
<evidence type="ECO:0000256" key="1">
    <source>
        <dbReference type="ARBA" id="ARBA00023125"/>
    </source>
</evidence>
<dbReference type="PROSITE" id="PS50888">
    <property type="entry name" value="BHLH"/>
    <property type="match status" value="1"/>
</dbReference>
<dbReference type="CDD" id="cd11400">
    <property type="entry name" value="bHLHzip_Myc"/>
    <property type="match status" value="1"/>
</dbReference>
<dbReference type="GO" id="GO:0003700">
    <property type="term" value="F:DNA-binding transcription factor activity"/>
    <property type="evidence" value="ECO:0007669"/>
    <property type="project" value="InterPro"/>
</dbReference>
<dbReference type="InParanoid" id="K1Q3V3"/>
<feature type="compositionally biased region" description="Basic and acidic residues" evidence="4">
    <location>
        <begin position="308"/>
        <end position="317"/>
    </location>
</feature>
<dbReference type="PANTHER" id="PTHR45851">
    <property type="entry name" value="MYC PROTO-ONCOGENE"/>
    <property type="match status" value="1"/>
</dbReference>
<dbReference type="InterPro" id="IPR050433">
    <property type="entry name" value="Myc_transcription_factors"/>
</dbReference>
<dbReference type="InterPro" id="IPR011598">
    <property type="entry name" value="bHLH_dom"/>
</dbReference>
<sequence length="430" mass="49398">MHCLWSKCQSSMIVCPTSVEKKKHRQTWEESCINELLQISEKFIINVSCWICRKNEKTAIMDYEMFQPCFYENEPETISPSSLPNEDMWKKFELLPTPPLSPRRDDDYDMNSLDLEDFNLIFDEFFEKESAIPKIMTLSETPPNLNSNLIQDCMWSGDSGRYPTGDKNAACPDVNSADCVDPAAVFPYPIHSLNSIHSETKLHSLGTETPSDSEEEIDVVTVEKKQLQQVPVAPTKKTVFTVQSVKTERLDGHDEKFGAAKTTVTVKVKVDCPTDEHPYSLPVSSLKRVRSLPNSPSMSPLPSKRCKRELSDRDMKKVCHKLRASGSSSASSSRNSSDSEDYPEGKRTQHNVLERKRRNDLKFSFFSLRDSVPELVKQERAPKVQILKKASEYIRKLTADERRLESEREMLQEKHEQLRRTLEKLHAREF</sequence>
<gene>
    <name evidence="5" type="ORF">CGI_10020790</name>
</gene>
<dbReference type="Pfam" id="PF01056">
    <property type="entry name" value="Myc_N"/>
    <property type="match status" value="1"/>
</dbReference>
<keyword evidence="3" id="KW-0175">Coiled coil</keyword>
<dbReference type="PIRSF" id="PIRSF001705">
    <property type="entry name" value="Myc_protein"/>
    <property type="match status" value="1"/>
</dbReference>
<dbReference type="InterPro" id="IPR036638">
    <property type="entry name" value="HLH_DNA-bd_sf"/>
</dbReference>
<dbReference type="InterPro" id="IPR002418">
    <property type="entry name" value="Tscrpt_reg_Myc"/>
</dbReference>
<protein>
    <submittedName>
        <fullName evidence="5">Myc protein</fullName>
    </submittedName>
</protein>
<proteinExistence type="predicted"/>
<comment type="subcellular location">
    <subcellularLocation>
        <location evidence="2">Nucleus</location>
    </subcellularLocation>
</comment>
<keyword evidence="2" id="KW-0539">Nucleus</keyword>
<evidence type="ECO:0000256" key="4">
    <source>
        <dbReference type="SAM" id="MobiDB-lite"/>
    </source>
</evidence>
<feature type="compositionally biased region" description="Low complexity" evidence="4">
    <location>
        <begin position="291"/>
        <end position="303"/>
    </location>
</feature>
<dbReference type="Pfam" id="PF00010">
    <property type="entry name" value="HLH"/>
    <property type="match status" value="1"/>
</dbReference>
<dbReference type="FunFam" id="4.10.280.10:FF:000019">
    <property type="entry name" value="Myc proto-oncogene protein"/>
    <property type="match status" value="1"/>
</dbReference>
<dbReference type="GO" id="GO:0003677">
    <property type="term" value="F:DNA binding"/>
    <property type="evidence" value="ECO:0007669"/>
    <property type="project" value="UniProtKB-UniRule"/>
</dbReference>
<dbReference type="InterPro" id="IPR012682">
    <property type="entry name" value="Tscrpt_reg_Myc_N"/>
</dbReference>
<dbReference type="PRINTS" id="PR00044">
    <property type="entry name" value="LEUZIPPRMYC"/>
</dbReference>
<keyword evidence="1 2" id="KW-0238">DNA-binding</keyword>
<dbReference type="GO" id="GO:0005634">
    <property type="term" value="C:nucleus"/>
    <property type="evidence" value="ECO:0007669"/>
    <property type="project" value="UniProtKB-SubCell"/>
</dbReference>
<evidence type="ECO:0000256" key="2">
    <source>
        <dbReference type="PIRNR" id="PIRNR001705"/>
    </source>
</evidence>
<reference evidence="5" key="1">
    <citation type="journal article" date="2012" name="Nature">
        <title>The oyster genome reveals stress adaptation and complexity of shell formation.</title>
        <authorList>
            <person name="Zhang G."/>
            <person name="Fang X."/>
            <person name="Guo X."/>
            <person name="Li L."/>
            <person name="Luo R."/>
            <person name="Xu F."/>
            <person name="Yang P."/>
            <person name="Zhang L."/>
            <person name="Wang X."/>
            <person name="Qi H."/>
            <person name="Xiong Z."/>
            <person name="Que H."/>
            <person name="Xie Y."/>
            <person name="Holland P.W."/>
            <person name="Paps J."/>
            <person name="Zhu Y."/>
            <person name="Wu F."/>
            <person name="Chen Y."/>
            <person name="Wang J."/>
            <person name="Peng C."/>
            <person name="Meng J."/>
            <person name="Yang L."/>
            <person name="Liu J."/>
            <person name="Wen B."/>
            <person name="Zhang N."/>
            <person name="Huang Z."/>
            <person name="Zhu Q."/>
            <person name="Feng Y."/>
            <person name="Mount A."/>
            <person name="Hedgecock D."/>
            <person name="Xu Z."/>
            <person name="Liu Y."/>
            <person name="Domazet-Loso T."/>
            <person name="Du Y."/>
            <person name="Sun X."/>
            <person name="Zhang S."/>
            <person name="Liu B."/>
            <person name="Cheng P."/>
            <person name="Jiang X."/>
            <person name="Li J."/>
            <person name="Fan D."/>
            <person name="Wang W."/>
            <person name="Fu W."/>
            <person name="Wang T."/>
            <person name="Wang B."/>
            <person name="Zhang J."/>
            <person name="Peng Z."/>
            <person name="Li Y."/>
            <person name="Li N."/>
            <person name="Wang J."/>
            <person name="Chen M."/>
            <person name="He Y."/>
            <person name="Tan F."/>
            <person name="Song X."/>
            <person name="Zheng Q."/>
            <person name="Huang R."/>
            <person name="Yang H."/>
            <person name="Du X."/>
            <person name="Chen L."/>
            <person name="Yang M."/>
            <person name="Gaffney P.M."/>
            <person name="Wang S."/>
            <person name="Luo L."/>
            <person name="She Z."/>
            <person name="Ming Y."/>
            <person name="Huang W."/>
            <person name="Zhang S."/>
            <person name="Huang B."/>
            <person name="Zhang Y."/>
            <person name="Qu T."/>
            <person name="Ni P."/>
            <person name="Miao G."/>
            <person name="Wang J."/>
            <person name="Wang Q."/>
            <person name="Steinberg C.E."/>
            <person name="Wang H."/>
            <person name="Li N."/>
            <person name="Qian L."/>
            <person name="Zhang G."/>
            <person name="Li Y."/>
            <person name="Yang H."/>
            <person name="Liu X."/>
            <person name="Wang J."/>
            <person name="Yin Y."/>
            <person name="Wang J."/>
        </authorList>
    </citation>
    <scope>NUCLEOTIDE SEQUENCE [LARGE SCALE GENOMIC DNA]</scope>
    <source>
        <strain evidence="5">05x7-T-G4-1.051#20</strain>
    </source>
</reference>